<gene>
    <name evidence="2" type="ORF">PCOR1329_LOCUS14949</name>
</gene>
<feature type="compositionally biased region" description="Low complexity" evidence="1">
    <location>
        <begin position="87"/>
        <end position="110"/>
    </location>
</feature>
<dbReference type="InterPro" id="IPR011009">
    <property type="entry name" value="Kinase-like_dom_sf"/>
</dbReference>
<evidence type="ECO:0000313" key="2">
    <source>
        <dbReference type="EMBL" id="CAK0809811.1"/>
    </source>
</evidence>
<organism evidence="2 3">
    <name type="scientific">Prorocentrum cordatum</name>
    <dbReference type="NCBI Taxonomy" id="2364126"/>
    <lineage>
        <taxon>Eukaryota</taxon>
        <taxon>Sar</taxon>
        <taxon>Alveolata</taxon>
        <taxon>Dinophyceae</taxon>
        <taxon>Prorocentrales</taxon>
        <taxon>Prorocentraceae</taxon>
        <taxon>Prorocentrum</taxon>
    </lineage>
</organism>
<keyword evidence="3" id="KW-1185">Reference proteome</keyword>
<comment type="caution">
    <text evidence="2">The sequence shown here is derived from an EMBL/GenBank/DDBJ whole genome shotgun (WGS) entry which is preliminary data.</text>
</comment>
<dbReference type="EMBL" id="CAUYUJ010004486">
    <property type="protein sequence ID" value="CAK0809811.1"/>
    <property type="molecule type" value="Genomic_DNA"/>
</dbReference>
<protein>
    <recommendedName>
        <fullName evidence="4">Aminoglycoside phosphotransferase domain-containing protein</fullName>
    </recommendedName>
</protein>
<accession>A0ABN9QX95</accession>
<evidence type="ECO:0000256" key="1">
    <source>
        <dbReference type="SAM" id="MobiDB-lite"/>
    </source>
</evidence>
<dbReference type="Proteomes" id="UP001189429">
    <property type="component" value="Unassembled WGS sequence"/>
</dbReference>
<name>A0ABN9QX95_9DINO</name>
<evidence type="ECO:0008006" key="4">
    <source>
        <dbReference type="Google" id="ProtNLM"/>
    </source>
</evidence>
<dbReference type="SUPFAM" id="SSF56112">
    <property type="entry name" value="Protein kinase-like (PK-like)"/>
    <property type="match status" value="1"/>
</dbReference>
<proteinExistence type="predicted"/>
<sequence length="655" mass="73187">MIDFDELEALEQQRAQERAGAGGAGKQPGDEAPTAGADCAGKPPADQAPTTDADCAGKPPGDEAPTAGAGSAGKQPGDEVAEPPQLAAHARAASGPASAVAAPAAPGDSADTSGRSLPPWEPYEEEAFERMPKVGDPAERPMNMKQFKEAVNLNEPGDFFGMKFPHTPEQLRTEYGPAWLTAAMHKAGTLPEDNRVVRFVQFDLRGNDSEKGVKDTVEESNWGGAAIKVLLSVEYEKEPGARGSPRDMFVKIPHPFNGVNERFKLSVSSYGMDLREALFYNHFGGRLPVPTPRNVFCDFCHKTTNFIIIIERVSYGQSWDSVEPGQAYPAPGKYRDWAYPKMGADLYSRYYAHARALAQFFGWQHRTNQKTDQVQRLFIDEMTWGVKQYSFDIVRHMRPQERDEWFLSATQDPEWIPVIKECGFPPDVASGFLAMAEEFIRGPGAHTFPKEFMTTAYLDRFFSEAREMGQYVAEMSFWDQMHPELWMLCHPNAQLDNAFYWKNAAGDIRCGLIDFGMTQYNSMTSCIGNGWMGAEYDMLDEHEEGLVKCFIDCYHTETGVRFDYDDFYMHVKLTQAIVFYGCCVNVRWLYSREGCLEGHQGQEGQKGRQCFPYSLLLRAACTFFGNVEAAQPLRHVPEVDSEDQVTCEGLSKADV</sequence>
<feature type="region of interest" description="Disordered" evidence="1">
    <location>
        <begin position="1"/>
        <end position="120"/>
    </location>
</feature>
<evidence type="ECO:0000313" key="3">
    <source>
        <dbReference type="Proteomes" id="UP001189429"/>
    </source>
</evidence>
<reference evidence="2" key="1">
    <citation type="submission" date="2023-10" db="EMBL/GenBank/DDBJ databases">
        <authorList>
            <person name="Chen Y."/>
            <person name="Shah S."/>
            <person name="Dougan E. K."/>
            <person name="Thang M."/>
            <person name="Chan C."/>
        </authorList>
    </citation>
    <scope>NUCLEOTIDE SEQUENCE [LARGE SCALE GENOMIC DNA]</scope>
</reference>